<protein>
    <recommendedName>
        <fullName evidence="3">Carboxylic ester hydrolase</fullName>
        <ecNumber evidence="3">3.1.1.-</ecNumber>
    </recommendedName>
</protein>
<dbReference type="InterPro" id="IPR002018">
    <property type="entry name" value="CarbesteraseB"/>
</dbReference>
<organism evidence="5 6">
    <name type="scientific">Diaporthe eres</name>
    <name type="common">Phomopsis oblonga</name>
    <dbReference type="NCBI Taxonomy" id="83184"/>
    <lineage>
        <taxon>Eukaryota</taxon>
        <taxon>Fungi</taxon>
        <taxon>Dikarya</taxon>
        <taxon>Ascomycota</taxon>
        <taxon>Pezizomycotina</taxon>
        <taxon>Sordariomycetes</taxon>
        <taxon>Sordariomycetidae</taxon>
        <taxon>Diaporthales</taxon>
        <taxon>Diaporthaceae</taxon>
        <taxon>Diaporthe</taxon>
        <taxon>Diaporthe eres species complex</taxon>
    </lineage>
</organism>
<gene>
    <name evidence="5" type="ORF">SLS63_012915</name>
</gene>
<dbReference type="PROSITE" id="PS00122">
    <property type="entry name" value="CARBOXYLESTERASE_B_1"/>
    <property type="match status" value="1"/>
</dbReference>
<evidence type="ECO:0000256" key="2">
    <source>
        <dbReference type="ARBA" id="ARBA00022801"/>
    </source>
</evidence>
<dbReference type="EC" id="3.1.1.-" evidence="3"/>
<dbReference type="Gene3D" id="3.40.50.1820">
    <property type="entry name" value="alpha/beta hydrolase"/>
    <property type="match status" value="2"/>
</dbReference>
<evidence type="ECO:0000313" key="5">
    <source>
        <dbReference type="EMBL" id="KAK7710598.1"/>
    </source>
</evidence>
<evidence type="ECO:0000259" key="4">
    <source>
        <dbReference type="Pfam" id="PF00135"/>
    </source>
</evidence>
<dbReference type="Proteomes" id="UP001430848">
    <property type="component" value="Unassembled WGS sequence"/>
</dbReference>
<keyword evidence="6" id="KW-1185">Reference proteome</keyword>
<dbReference type="SUPFAM" id="SSF53474">
    <property type="entry name" value="alpha/beta-Hydrolases"/>
    <property type="match status" value="1"/>
</dbReference>
<evidence type="ECO:0000256" key="3">
    <source>
        <dbReference type="RuleBase" id="RU361235"/>
    </source>
</evidence>
<reference evidence="5 6" key="1">
    <citation type="submission" date="2024-02" db="EMBL/GenBank/DDBJ databases">
        <title>De novo assembly and annotation of 12 fungi associated with fruit tree decline syndrome in Ontario, Canada.</title>
        <authorList>
            <person name="Sulman M."/>
            <person name="Ellouze W."/>
            <person name="Ilyukhin E."/>
        </authorList>
    </citation>
    <scope>NUCLEOTIDE SEQUENCE [LARGE SCALE GENOMIC DNA]</scope>
    <source>
        <strain evidence="5 6">M169</strain>
    </source>
</reference>
<dbReference type="InterPro" id="IPR029058">
    <property type="entry name" value="AB_hydrolase_fold"/>
</dbReference>
<proteinExistence type="inferred from homology"/>
<evidence type="ECO:0000313" key="6">
    <source>
        <dbReference type="Proteomes" id="UP001430848"/>
    </source>
</evidence>
<keyword evidence="2 3" id="KW-0378">Hydrolase</keyword>
<name>A0ABR1NPW7_DIAER</name>
<dbReference type="PANTHER" id="PTHR11559">
    <property type="entry name" value="CARBOXYLESTERASE"/>
    <property type="match status" value="1"/>
</dbReference>
<comment type="similarity">
    <text evidence="1 3">Belongs to the type-B carboxylesterase/lipase family.</text>
</comment>
<feature type="domain" description="Carboxylesterase type B" evidence="4">
    <location>
        <begin position="8"/>
        <end position="96"/>
    </location>
</feature>
<dbReference type="InterPro" id="IPR050309">
    <property type="entry name" value="Type-B_Carboxylest/Lipase"/>
</dbReference>
<dbReference type="EMBL" id="JAKNSF020000156">
    <property type="protein sequence ID" value="KAK7710598.1"/>
    <property type="molecule type" value="Genomic_DNA"/>
</dbReference>
<dbReference type="Pfam" id="PF00135">
    <property type="entry name" value="COesterase"/>
    <property type="match status" value="1"/>
</dbReference>
<evidence type="ECO:0000256" key="1">
    <source>
        <dbReference type="ARBA" id="ARBA00005964"/>
    </source>
</evidence>
<comment type="caution">
    <text evidence="5">The sequence shown here is derived from an EMBL/GenBank/DDBJ whole genome shotgun (WGS) entry which is preliminary data.</text>
</comment>
<dbReference type="InterPro" id="IPR019826">
    <property type="entry name" value="Carboxylesterase_B_AS"/>
</dbReference>
<sequence length="369" mass="40341">MSSIIMTNNNTFIGVGIQYRLGAFGFLSSDEVARRGALNAGLLDQQFALEWIQQHIEKFGGDPSRVTISGLSAGAGSVNGHFIRERPSQALLKRRINGLRLLTSNTAEEGPAYTPQTITSEEELIAWLLHTFPLLDIEDANRILYYYPFLPLSDNTTLTYPTAGDSGATAIATSQIASGHQQRANLILGETTFMCPSYWLATAFSSPSTGHHSYKYQYSIPTALHGYDLEAYFGPPRRNQGAGFLRALQLSWGNFVRFGDPSIPSSVANGAGSGAGPEPHPLEHWPEFSPARPLMVDFNQTGGTPYEFTAVQVRNDGPLTVVGDNDKNVTLHSEPGLRNNFRVVDAYAWEGGRGARCDFWRSIGPIVPE</sequence>
<accession>A0ABR1NPW7</accession>